<proteinExistence type="inferred from homology"/>
<dbReference type="SUPFAM" id="SSF53756">
    <property type="entry name" value="UDP-Glycosyltransferase/glycogen phosphorylase"/>
    <property type="match status" value="1"/>
</dbReference>
<dbReference type="GO" id="GO:0017000">
    <property type="term" value="P:antibiotic biosynthetic process"/>
    <property type="evidence" value="ECO:0007669"/>
    <property type="project" value="UniProtKB-ARBA"/>
</dbReference>
<dbReference type="CDD" id="cd03784">
    <property type="entry name" value="GT1_Gtf-like"/>
    <property type="match status" value="1"/>
</dbReference>
<dbReference type="Pfam" id="PF21036">
    <property type="entry name" value="EryCIII-like_N"/>
    <property type="match status" value="2"/>
</dbReference>
<feature type="domain" description="Erythromycin biosynthesis protein CIII-like C-terminal" evidence="4">
    <location>
        <begin position="263"/>
        <end position="403"/>
    </location>
</feature>
<dbReference type="PANTHER" id="PTHR48050:SF13">
    <property type="entry name" value="STEROL 3-BETA-GLUCOSYLTRANSFERASE UGT80A2"/>
    <property type="match status" value="1"/>
</dbReference>
<dbReference type="EMBL" id="JACGWZ010000008">
    <property type="protein sequence ID" value="MBA8827514.1"/>
    <property type="molecule type" value="Genomic_DNA"/>
</dbReference>
<keyword evidence="2" id="KW-0328">Glycosyltransferase</keyword>
<reference evidence="6 7" key="1">
    <citation type="submission" date="2020-07" db="EMBL/GenBank/DDBJ databases">
        <title>Sequencing the genomes of 1000 actinobacteria strains.</title>
        <authorList>
            <person name="Klenk H.-P."/>
        </authorList>
    </citation>
    <scope>NUCLEOTIDE SEQUENCE [LARGE SCALE GENOMIC DNA]</scope>
    <source>
        <strain evidence="6 7">DSM 45975</strain>
    </source>
</reference>
<sequence length="410" mass="45224">MRVVFAVSDYRPHYYPMVPLGWALQAAGHEVRVVCAPKQAPLIDSAGLTPVPLLDDVDLLKMTRVWNHWQQREGLAPEELELPALNPMTGAELDRLEDFDWAEFPRDEWWPGPTMGQRIRAMVGFVEQWRPGLVVHDLLYLDPVVAARDAGIPSICHLTGPIGTTETEWGLDFVPQWFSEEFDNHEVPRDGEALIDRVVDICPPSMSPPTNALRLPMRYIPYNGPGSMPLWAQKRSHKPRVCIMWSNTLVHLYGSKSFVVPTLLAALADLDVEVVLTMNADALSRLGPIPANVRALEHCPVHILQETTDLMVHSAGAGALLTAAAAGVPQLLVTFGAEYRANGRRLAATGAGVQLDGVRINAETVRESAITLLDDPSYRHHAQALRREMYDMPTPADSVRGLESIAAGAE</sequence>
<protein>
    <submittedName>
        <fullName evidence="6">UDP:flavonoid glycosyltransferase YjiC (YdhE family)</fullName>
    </submittedName>
</protein>
<dbReference type="AlphaFoldDB" id="A0A839E146"/>
<dbReference type="Pfam" id="PF06722">
    <property type="entry name" value="EryCIII-like_C"/>
    <property type="match status" value="1"/>
</dbReference>
<dbReference type="GO" id="GO:0016758">
    <property type="term" value="F:hexosyltransferase activity"/>
    <property type="evidence" value="ECO:0007669"/>
    <property type="project" value="UniProtKB-ARBA"/>
</dbReference>
<feature type="domain" description="Erythromycin biosynthesis protein CIII-like N-terminal" evidence="5">
    <location>
        <begin position="119"/>
        <end position="243"/>
    </location>
</feature>
<evidence type="ECO:0000313" key="6">
    <source>
        <dbReference type="EMBL" id="MBA8827514.1"/>
    </source>
</evidence>
<evidence type="ECO:0000256" key="1">
    <source>
        <dbReference type="ARBA" id="ARBA00006962"/>
    </source>
</evidence>
<gene>
    <name evidence="6" type="ORF">FHX42_004910</name>
</gene>
<evidence type="ECO:0000259" key="4">
    <source>
        <dbReference type="Pfam" id="PF06722"/>
    </source>
</evidence>
<comment type="similarity">
    <text evidence="1">Belongs to the glycosyltransferase 28 family.</text>
</comment>
<feature type="domain" description="Erythromycin biosynthesis protein CIII-like N-terminal" evidence="5">
    <location>
        <begin position="22"/>
        <end position="64"/>
    </location>
</feature>
<evidence type="ECO:0000259" key="5">
    <source>
        <dbReference type="Pfam" id="PF21036"/>
    </source>
</evidence>
<dbReference type="InterPro" id="IPR048284">
    <property type="entry name" value="EryCIII-like_N"/>
</dbReference>
<organism evidence="6 7">
    <name type="scientific">Halosaccharopolyspora lacisalsi</name>
    <dbReference type="NCBI Taxonomy" id="1000566"/>
    <lineage>
        <taxon>Bacteria</taxon>
        <taxon>Bacillati</taxon>
        <taxon>Actinomycetota</taxon>
        <taxon>Actinomycetes</taxon>
        <taxon>Pseudonocardiales</taxon>
        <taxon>Pseudonocardiaceae</taxon>
        <taxon>Halosaccharopolyspora</taxon>
    </lineage>
</organism>
<dbReference type="InterPro" id="IPR050426">
    <property type="entry name" value="Glycosyltransferase_28"/>
</dbReference>
<accession>A0A839E146</accession>
<dbReference type="GO" id="GO:0008194">
    <property type="term" value="F:UDP-glycosyltransferase activity"/>
    <property type="evidence" value="ECO:0007669"/>
    <property type="project" value="InterPro"/>
</dbReference>
<keyword evidence="3 6" id="KW-0808">Transferase</keyword>
<dbReference type="InterPro" id="IPR010610">
    <property type="entry name" value="EryCIII-like_C"/>
</dbReference>
<dbReference type="InterPro" id="IPR002213">
    <property type="entry name" value="UDP_glucos_trans"/>
</dbReference>
<dbReference type="Proteomes" id="UP000569329">
    <property type="component" value="Unassembled WGS sequence"/>
</dbReference>
<name>A0A839E146_9PSEU</name>
<dbReference type="Gene3D" id="3.40.50.2000">
    <property type="entry name" value="Glycogen Phosphorylase B"/>
    <property type="match status" value="2"/>
</dbReference>
<dbReference type="PANTHER" id="PTHR48050">
    <property type="entry name" value="STEROL 3-BETA-GLUCOSYLTRANSFERASE"/>
    <property type="match status" value="1"/>
</dbReference>
<comment type="caution">
    <text evidence="6">The sequence shown here is derived from an EMBL/GenBank/DDBJ whole genome shotgun (WGS) entry which is preliminary data.</text>
</comment>
<dbReference type="RefSeq" id="WP_182546683.1">
    <property type="nucleotide sequence ID" value="NZ_JACGWZ010000008.1"/>
</dbReference>
<keyword evidence="7" id="KW-1185">Reference proteome</keyword>
<evidence type="ECO:0000256" key="3">
    <source>
        <dbReference type="ARBA" id="ARBA00022679"/>
    </source>
</evidence>
<evidence type="ECO:0000256" key="2">
    <source>
        <dbReference type="ARBA" id="ARBA00022676"/>
    </source>
</evidence>
<evidence type="ECO:0000313" key="7">
    <source>
        <dbReference type="Proteomes" id="UP000569329"/>
    </source>
</evidence>